<reference evidence="2" key="1">
    <citation type="submission" date="2016-11" db="EMBL/GenBank/DDBJ databases">
        <authorList>
            <person name="Varghese N."/>
            <person name="Submissions S."/>
        </authorList>
    </citation>
    <scope>NUCLEOTIDE SEQUENCE [LARGE SCALE GENOMIC DNA]</scope>
    <source>
        <strain evidence="2">DSM 26884</strain>
    </source>
</reference>
<dbReference type="GeneID" id="92712307"/>
<keyword evidence="2" id="KW-1185">Reference proteome</keyword>
<organism evidence="1 2">
    <name type="scientific">Bacteroides stercorirosoris</name>
    <dbReference type="NCBI Taxonomy" id="871324"/>
    <lineage>
        <taxon>Bacteria</taxon>
        <taxon>Pseudomonadati</taxon>
        <taxon>Bacteroidota</taxon>
        <taxon>Bacteroidia</taxon>
        <taxon>Bacteroidales</taxon>
        <taxon>Bacteroidaceae</taxon>
        <taxon>Bacteroides</taxon>
    </lineage>
</organism>
<sequence>MTVFDLIKVYEGPMNVLNDANVNLSDVRHIELFREYLRMKKEGHKLTYIVAFLVDEYSVGQATVYRIIDKFSKPVKV</sequence>
<dbReference type="AlphaFoldDB" id="A0A1M6FKZ9"/>
<accession>A0A1M6FKZ9</accession>
<dbReference type="Proteomes" id="UP000184192">
    <property type="component" value="Unassembled WGS sequence"/>
</dbReference>
<evidence type="ECO:0008006" key="3">
    <source>
        <dbReference type="Google" id="ProtNLM"/>
    </source>
</evidence>
<dbReference type="RefSeq" id="WP_025831306.1">
    <property type="nucleotide sequence ID" value="NZ_FQZN01000012.1"/>
</dbReference>
<evidence type="ECO:0000313" key="1">
    <source>
        <dbReference type="EMBL" id="SHI98319.1"/>
    </source>
</evidence>
<name>A0A1M6FKZ9_9BACE</name>
<proteinExistence type="predicted"/>
<gene>
    <name evidence="1" type="ORF">SAMN05444350_11288</name>
</gene>
<dbReference type="EMBL" id="FQZN01000012">
    <property type="protein sequence ID" value="SHI98319.1"/>
    <property type="molecule type" value="Genomic_DNA"/>
</dbReference>
<protein>
    <recommendedName>
        <fullName evidence="3">Helix-turn-helix domain-containing protein</fullName>
    </recommendedName>
</protein>
<evidence type="ECO:0000313" key="2">
    <source>
        <dbReference type="Proteomes" id="UP000184192"/>
    </source>
</evidence>
<dbReference type="eggNOG" id="ENOG5033EZN">
    <property type="taxonomic scope" value="Bacteria"/>
</dbReference>